<dbReference type="OrthoDB" id="3533814at2759"/>
<sequence>MPGTKVDAESKKHYLSGYPSLANFIASDRDRTTLIYKRFDNLAARNLLYLQSELAELQAKQVVFDQEDLAADLATKQCARNFADFKRAQEANDQKQVERWEIVKQIRDTLKEYREALLFENTLATLPSPSKSILRAFQVEFYNRSDSKCEPFPTLGGSSAGIYDDIDDLVALRMQEDQDRLTIFAQEHLAFLFPVSVLGIRKRCRFGGHRLKT</sequence>
<accession>A0A6A5KTK5</accession>
<dbReference type="AlphaFoldDB" id="A0A6A5KTK5"/>
<evidence type="ECO:0000313" key="2">
    <source>
        <dbReference type="EMBL" id="KAF1836973.1"/>
    </source>
</evidence>
<evidence type="ECO:0000313" key="3">
    <source>
        <dbReference type="Proteomes" id="UP000800040"/>
    </source>
</evidence>
<dbReference type="PANTHER" id="PTHR34502">
    <property type="entry name" value="DUF6594 DOMAIN-CONTAINING PROTEIN-RELATED"/>
    <property type="match status" value="1"/>
</dbReference>
<reference evidence="2" key="1">
    <citation type="submission" date="2020-01" db="EMBL/GenBank/DDBJ databases">
        <authorList>
            <consortium name="DOE Joint Genome Institute"/>
            <person name="Haridas S."/>
            <person name="Albert R."/>
            <person name="Binder M."/>
            <person name="Bloem J."/>
            <person name="Labutti K."/>
            <person name="Salamov A."/>
            <person name="Andreopoulos B."/>
            <person name="Baker S.E."/>
            <person name="Barry K."/>
            <person name="Bills G."/>
            <person name="Bluhm B.H."/>
            <person name="Cannon C."/>
            <person name="Castanera R."/>
            <person name="Culley D.E."/>
            <person name="Daum C."/>
            <person name="Ezra D."/>
            <person name="Gonzalez J.B."/>
            <person name="Henrissat B."/>
            <person name="Kuo A."/>
            <person name="Liang C."/>
            <person name="Lipzen A."/>
            <person name="Lutzoni F."/>
            <person name="Magnuson J."/>
            <person name="Mondo S."/>
            <person name="Nolan M."/>
            <person name="Ohm R."/>
            <person name="Pangilinan J."/>
            <person name="Park H.-J."/>
            <person name="Ramirez L."/>
            <person name="Alfaro M."/>
            <person name="Sun H."/>
            <person name="Tritt A."/>
            <person name="Yoshinaga Y."/>
            <person name="Zwiers L.-H."/>
            <person name="Turgeon B.G."/>
            <person name="Goodwin S.B."/>
            <person name="Spatafora J.W."/>
            <person name="Crous P.W."/>
            <person name="Grigoriev I.V."/>
        </authorList>
    </citation>
    <scope>NUCLEOTIDE SEQUENCE</scope>
    <source>
        <strain evidence="2">P77</strain>
    </source>
</reference>
<protein>
    <recommendedName>
        <fullName evidence="1">DUF6594 domain-containing protein</fullName>
    </recommendedName>
</protein>
<dbReference type="PANTHER" id="PTHR34502:SF4">
    <property type="entry name" value="DUF6594 DOMAIN-CONTAINING PROTEIN"/>
    <property type="match status" value="1"/>
</dbReference>
<dbReference type="InterPro" id="IPR046529">
    <property type="entry name" value="DUF6594"/>
</dbReference>
<proteinExistence type="predicted"/>
<feature type="domain" description="DUF6594" evidence="1">
    <location>
        <begin position="18"/>
        <end position="194"/>
    </location>
</feature>
<evidence type="ECO:0000259" key="1">
    <source>
        <dbReference type="Pfam" id="PF20237"/>
    </source>
</evidence>
<dbReference type="Pfam" id="PF20237">
    <property type="entry name" value="DUF6594"/>
    <property type="match status" value="1"/>
</dbReference>
<gene>
    <name evidence="2" type="ORF">BDW02DRAFT_566567</name>
</gene>
<dbReference type="Proteomes" id="UP000800040">
    <property type="component" value="Unassembled WGS sequence"/>
</dbReference>
<organism evidence="2 3">
    <name type="scientific">Decorospora gaudefroyi</name>
    <dbReference type="NCBI Taxonomy" id="184978"/>
    <lineage>
        <taxon>Eukaryota</taxon>
        <taxon>Fungi</taxon>
        <taxon>Dikarya</taxon>
        <taxon>Ascomycota</taxon>
        <taxon>Pezizomycotina</taxon>
        <taxon>Dothideomycetes</taxon>
        <taxon>Pleosporomycetidae</taxon>
        <taxon>Pleosporales</taxon>
        <taxon>Pleosporineae</taxon>
        <taxon>Pleosporaceae</taxon>
        <taxon>Decorospora</taxon>
    </lineage>
</organism>
<keyword evidence="3" id="KW-1185">Reference proteome</keyword>
<name>A0A6A5KTK5_9PLEO</name>
<dbReference type="EMBL" id="ML975267">
    <property type="protein sequence ID" value="KAF1836973.1"/>
    <property type="molecule type" value="Genomic_DNA"/>
</dbReference>